<gene>
    <name evidence="1" type="ORF">FB390_3756</name>
</gene>
<dbReference type="RefSeq" id="WP_141810046.1">
    <property type="nucleotide sequence ID" value="NZ_VFPG01000001.1"/>
</dbReference>
<proteinExistence type="predicted"/>
<dbReference type="EMBL" id="VFPG01000001">
    <property type="protein sequence ID" value="TQM32079.1"/>
    <property type="molecule type" value="Genomic_DNA"/>
</dbReference>
<evidence type="ECO:0000313" key="2">
    <source>
        <dbReference type="Proteomes" id="UP000316331"/>
    </source>
</evidence>
<comment type="caution">
    <text evidence="1">The sequence shown here is derived from an EMBL/GenBank/DDBJ whole genome shotgun (WGS) entry which is preliminary data.</text>
</comment>
<dbReference type="Proteomes" id="UP000316331">
    <property type="component" value="Unassembled WGS sequence"/>
</dbReference>
<dbReference type="InterPro" id="IPR046268">
    <property type="entry name" value="DUF6301"/>
</dbReference>
<dbReference type="Pfam" id="PF19818">
    <property type="entry name" value="DUF6301"/>
    <property type="match status" value="1"/>
</dbReference>
<accession>A0A543FDW1</accession>
<organism evidence="1 2">
    <name type="scientific">Nocardia bhagyanarayanae</name>
    <dbReference type="NCBI Taxonomy" id="1215925"/>
    <lineage>
        <taxon>Bacteria</taxon>
        <taxon>Bacillati</taxon>
        <taxon>Actinomycetota</taxon>
        <taxon>Actinomycetes</taxon>
        <taxon>Mycobacteriales</taxon>
        <taxon>Nocardiaceae</taxon>
        <taxon>Nocardia</taxon>
    </lineage>
</organism>
<protein>
    <submittedName>
        <fullName evidence="1">Uncharacterized protein</fullName>
    </submittedName>
</protein>
<reference evidence="1 2" key="1">
    <citation type="submission" date="2019-06" db="EMBL/GenBank/DDBJ databases">
        <title>Sequencing the genomes of 1000 actinobacteria strains.</title>
        <authorList>
            <person name="Klenk H.-P."/>
        </authorList>
    </citation>
    <scope>NUCLEOTIDE SEQUENCE [LARGE SCALE GENOMIC DNA]</scope>
    <source>
        <strain evidence="1 2">DSM 103495</strain>
    </source>
</reference>
<dbReference type="AlphaFoldDB" id="A0A543FDW1"/>
<evidence type="ECO:0000313" key="1">
    <source>
        <dbReference type="EMBL" id="TQM32079.1"/>
    </source>
</evidence>
<dbReference type="OrthoDB" id="4561669at2"/>
<keyword evidence="2" id="KW-1185">Reference proteome</keyword>
<sequence>MHVDIEGAVRTARMAAEFGWTWYLDKDLPGFCDVAGWSLGESTEYRTTLHTNLRLQRPHASVTRRKRMFDEMSVLVSDEIASSASWAQRQRSLVDGFAALGDGLFPVMGSPTRLAPGEDAMMSWEHPRVWIELKVVYNTVNLNLISQEWQATADAEARYEAGDW</sequence>
<name>A0A543FDW1_9NOCA</name>